<organism evidence="1 2">
    <name type="scientific">Cloeon dipterum</name>
    <dbReference type="NCBI Taxonomy" id="197152"/>
    <lineage>
        <taxon>Eukaryota</taxon>
        <taxon>Metazoa</taxon>
        <taxon>Ecdysozoa</taxon>
        <taxon>Arthropoda</taxon>
        <taxon>Hexapoda</taxon>
        <taxon>Insecta</taxon>
        <taxon>Pterygota</taxon>
        <taxon>Palaeoptera</taxon>
        <taxon>Ephemeroptera</taxon>
        <taxon>Pisciforma</taxon>
        <taxon>Baetidae</taxon>
        <taxon>Cloeon</taxon>
    </lineage>
</organism>
<gene>
    <name evidence="1" type="ORF">CLODIP_2_CD13272</name>
</gene>
<proteinExistence type="predicted"/>
<evidence type="ECO:0000313" key="1">
    <source>
        <dbReference type="EMBL" id="CAB3372262.1"/>
    </source>
</evidence>
<reference evidence="1 2" key="1">
    <citation type="submission" date="2020-04" db="EMBL/GenBank/DDBJ databases">
        <authorList>
            <person name="Alioto T."/>
            <person name="Alioto T."/>
            <person name="Gomez Garrido J."/>
        </authorList>
    </citation>
    <scope>NUCLEOTIDE SEQUENCE [LARGE SCALE GENOMIC DNA]</scope>
</reference>
<name>A0A8S1CVX3_9INSE</name>
<dbReference type="EMBL" id="CADEPI010000071">
    <property type="protein sequence ID" value="CAB3372262.1"/>
    <property type="molecule type" value="Genomic_DNA"/>
</dbReference>
<comment type="caution">
    <text evidence="1">The sequence shown here is derived from an EMBL/GenBank/DDBJ whole genome shotgun (WGS) entry which is preliminary data.</text>
</comment>
<evidence type="ECO:0000313" key="2">
    <source>
        <dbReference type="Proteomes" id="UP000494165"/>
    </source>
</evidence>
<keyword evidence="2" id="KW-1185">Reference proteome</keyword>
<dbReference type="AlphaFoldDB" id="A0A8S1CVX3"/>
<accession>A0A8S1CVX3</accession>
<protein>
    <submittedName>
        <fullName evidence="1">Uncharacterized protein</fullName>
    </submittedName>
</protein>
<sequence>MQTIVHNLGCMCEKQRPRRPRSAPQDCITAKNEAKERVCLDSPGERQFSGKIPFDGTPAATFIVLSTAELSGE</sequence>
<dbReference type="Proteomes" id="UP000494165">
    <property type="component" value="Unassembled WGS sequence"/>
</dbReference>